<proteinExistence type="predicted"/>
<accession>A0A8K0ETP4</accession>
<protein>
    <submittedName>
        <fullName evidence="2">Hypp3221 protein</fullName>
    </submittedName>
</protein>
<dbReference type="Proteomes" id="UP000838412">
    <property type="component" value="Chromosome 5"/>
</dbReference>
<evidence type="ECO:0000313" key="2">
    <source>
        <dbReference type="EMBL" id="CAH1265680.1"/>
    </source>
</evidence>
<keyword evidence="1" id="KW-0732">Signal</keyword>
<organism evidence="2 3">
    <name type="scientific">Branchiostoma lanceolatum</name>
    <name type="common">Common lancelet</name>
    <name type="synonym">Amphioxus lanceolatum</name>
    <dbReference type="NCBI Taxonomy" id="7740"/>
    <lineage>
        <taxon>Eukaryota</taxon>
        <taxon>Metazoa</taxon>
        <taxon>Chordata</taxon>
        <taxon>Cephalochordata</taxon>
        <taxon>Leptocardii</taxon>
        <taxon>Amphioxiformes</taxon>
        <taxon>Branchiostomatidae</taxon>
        <taxon>Branchiostoma</taxon>
    </lineage>
</organism>
<dbReference type="EMBL" id="OV696690">
    <property type="protein sequence ID" value="CAH1265680.1"/>
    <property type="molecule type" value="Genomic_DNA"/>
</dbReference>
<sequence>MKFLAVFVLLALSGASSAEPRILDTISGAITEAASSILDHAQTVGQNLVDTYVPIIGQAAQQLVGEAIQNAGTWLTDLVTGKRQIGLQTEVGQILHDGIMSMLEHATNAINNVQESLTSSLTALFTPEPTTKKLAYRKIKNLNLKSRMHLGMDSKSTMKKMSIVIAKKVQTVLRSDAVSLKVVKSARIIDQVVSTLGGLVQPVLDAADQAFQNLVDGATALGSAVVGHATDFANNVGTTFNQVTDQLGAVVQPYVDDANTIINSVTNHFQENFGAGISA</sequence>
<evidence type="ECO:0000256" key="1">
    <source>
        <dbReference type="SAM" id="SignalP"/>
    </source>
</evidence>
<evidence type="ECO:0000313" key="3">
    <source>
        <dbReference type="Proteomes" id="UP000838412"/>
    </source>
</evidence>
<feature type="signal peptide" evidence="1">
    <location>
        <begin position="1"/>
        <end position="18"/>
    </location>
</feature>
<feature type="chain" id="PRO_5035433358" evidence="1">
    <location>
        <begin position="19"/>
        <end position="279"/>
    </location>
</feature>
<reference evidence="2" key="1">
    <citation type="submission" date="2022-01" db="EMBL/GenBank/DDBJ databases">
        <authorList>
            <person name="Braso-Vives M."/>
        </authorList>
    </citation>
    <scope>NUCLEOTIDE SEQUENCE</scope>
</reference>
<dbReference type="OrthoDB" id="10327370at2759"/>
<keyword evidence="3" id="KW-1185">Reference proteome</keyword>
<dbReference type="AlphaFoldDB" id="A0A8K0ETP4"/>
<name>A0A8K0ETP4_BRALA</name>
<gene>
    <name evidence="2" type="primary">Hypp3221</name>
    <name evidence="2" type="ORF">BLAG_LOCUS19585</name>
</gene>